<protein>
    <submittedName>
        <fullName evidence="1">Uncharacterized protein</fullName>
    </submittedName>
</protein>
<name>A0ABP9HPS1_9ACTN</name>
<evidence type="ECO:0000313" key="1">
    <source>
        <dbReference type="EMBL" id="GAA4975404.1"/>
    </source>
</evidence>
<comment type="caution">
    <text evidence="1">The sequence shown here is derived from an EMBL/GenBank/DDBJ whole genome shotgun (WGS) entry which is preliminary data.</text>
</comment>
<accession>A0ABP9HPS1</accession>
<dbReference type="Proteomes" id="UP001500466">
    <property type="component" value="Unassembled WGS sequence"/>
</dbReference>
<gene>
    <name evidence="1" type="ORF">GCM10023205_47840</name>
</gene>
<dbReference type="EMBL" id="BAABHS010000017">
    <property type="protein sequence ID" value="GAA4975404.1"/>
    <property type="molecule type" value="Genomic_DNA"/>
</dbReference>
<keyword evidence="2" id="KW-1185">Reference proteome</keyword>
<sequence>MSGTTMLCISDAMMPANASTPTTPLLRTAGVELSTLFSRVFRGGCGPPRLFAAVRGLRAKRHVRDAHDVHHAHVMHYTYHVQYTHLM</sequence>
<evidence type="ECO:0000313" key="2">
    <source>
        <dbReference type="Proteomes" id="UP001500466"/>
    </source>
</evidence>
<reference evidence="2" key="1">
    <citation type="journal article" date="2019" name="Int. J. Syst. Evol. Microbiol.">
        <title>The Global Catalogue of Microorganisms (GCM) 10K type strain sequencing project: providing services to taxonomists for standard genome sequencing and annotation.</title>
        <authorList>
            <consortium name="The Broad Institute Genomics Platform"/>
            <consortium name="The Broad Institute Genome Sequencing Center for Infectious Disease"/>
            <person name="Wu L."/>
            <person name="Ma J."/>
        </authorList>
    </citation>
    <scope>NUCLEOTIDE SEQUENCE [LARGE SCALE GENOMIC DNA]</scope>
    <source>
        <strain evidence="2">JCM 17986</strain>
    </source>
</reference>
<organism evidence="1 2">
    <name type="scientific">Yinghuangia aomiensis</name>
    <dbReference type="NCBI Taxonomy" id="676205"/>
    <lineage>
        <taxon>Bacteria</taxon>
        <taxon>Bacillati</taxon>
        <taxon>Actinomycetota</taxon>
        <taxon>Actinomycetes</taxon>
        <taxon>Kitasatosporales</taxon>
        <taxon>Streptomycetaceae</taxon>
        <taxon>Yinghuangia</taxon>
    </lineage>
</organism>
<proteinExistence type="predicted"/>